<evidence type="ECO:0000313" key="2">
    <source>
        <dbReference type="Proteomes" id="UP001472677"/>
    </source>
</evidence>
<gene>
    <name evidence="1" type="ORF">V6N12_005911</name>
</gene>
<name>A0ABR2EWG2_9ROSI</name>
<accession>A0ABR2EWG2</accession>
<comment type="caution">
    <text evidence="1">The sequence shown here is derived from an EMBL/GenBank/DDBJ whole genome shotgun (WGS) entry which is preliminary data.</text>
</comment>
<reference evidence="1 2" key="1">
    <citation type="journal article" date="2024" name="G3 (Bethesda)">
        <title>Genome assembly of Hibiscus sabdariffa L. provides insights into metabolisms of medicinal natural products.</title>
        <authorList>
            <person name="Kim T."/>
        </authorList>
    </citation>
    <scope>NUCLEOTIDE SEQUENCE [LARGE SCALE GENOMIC DNA]</scope>
    <source>
        <strain evidence="1">TK-2024</strain>
        <tissue evidence="1">Old leaves</tissue>
    </source>
</reference>
<proteinExistence type="predicted"/>
<evidence type="ECO:0000313" key="1">
    <source>
        <dbReference type="EMBL" id="KAK8567315.1"/>
    </source>
</evidence>
<dbReference type="Proteomes" id="UP001472677">
    <property type="component" value="Unassembled WGS sequence"/>
</dbReference>
<protein>
    <submittedName>
        <fullName evidence="1">Uncharacterized protein</fullName>
    </submittedName>
</protein>
<organism evidence="1 2">
    <name type="scientific">Hibiscus sabdariffa</name>
    <name type="common">roselle</name>
    <dbReference type="NCBI Taxonomy" id="183260"/>
    <lineage>
        <taxon>Eukaryota</taxon>
        <taxon>Viridiplantae</taxon>
        <taxon>Streptophyta</taxon>
        <taxon>Embryophyta</taxon>
        <taxon>Tracheophyta</taxon>
        <taxon>Spermatophyta</taxon>
        <taxon>Magnoliopsida</taxon>
        <taxon>eudicotyledons</taxon>
        <taxon>Gunneridae</taxon>
        <taxon>Pentapetalae</taxon>
        <taxon>rosids</taxon>
        <taxon>malvids</taxon>
        <taxon>Malvales</taxon>
        <taxon>Malvaceae</taxon>
        <taxon>Malvoideae</taxon>
        <taxon>Hibiscus</taxon>
    </lineage>
</organism>
<sequence>MVDNGILPKRVDFTKLYHWTRIHNLPLLLMTRANAKRICYPKGLKWKEHIDVLGDALFSAGLEEWEHERKLVRCLLSHHKFRKAMRRLFGTEFRQGSSLSFNMSLNML</sequence>
<keyword evidence="2" id="KW-1185">Reference proteome</keyword>
<dbReference type="EMBL" id="JBBPBM010000009">
    <property type="protein sequence ID" value="KAK8567315.1"/>
    <property type="molecule type" value="Genomic_DNA"/>
</dbReference>